<evidence type="ECO:0000256" key="1">
    <source>
        <dbReference type="ARBA" id="ARBA00021292"/>
    </source>
</evidence>
<gene>
    <name evidence="6" type="ORF">GCM10025875_34470</name>
</gene>
<dbReference type="Pfam" id="PF13692">
    <property type="entry name" value="Glyco_trans_1_4"/>
    <property type="match status" value="1"/>
</dbReference>
<evidence type="ECO:0000313" key="7">
    <source>
        <dbReference type="Proteomes" id="UP001157161"/>
    </source>
</evidence>
<dbReference type="EMBL" id="BSUM01000001">
    <property type="protein sequence ID" value="GMA33455.1"/>
    <property type="molecule type" value="Genomic_DNA"/>
</dbReference>
<sequence length="454" mass="47557">MSATSRHESPKSLGDAQKPLADAPKSLGDARKPLADAQKSLASAQKSLAEVGEGLRRRVGGARVAYVCADPGIGVFGTKGASVHVQEVVRVLRAAGADVVLHATRTGGEPPADLADVVVQLLPTRPRGGDVREREAWLIAQDDAIADAVDLAGTDLLYERYSLFSAAALERARAAGIPTVLEVNAPLVDEQAAHRGLVHADAAWESLRRAVTAADVVTCVSEPVAAWVREHVPGARTVVAANGVNTERIRPREAHEPRETPDVPTIGFVGTLKPWHGVEVLLEAAAPLVRDGVARLLIVGDGPLAADLDARAVELGITAGVERTGATDPADVPALLRRTDVAVAPYPAVAEEYFSPLKVYEYLAAGLPVVASAVGQIPAVVRDGVTGVLLPPSDVVALRDALELLCAHAPTRERMGRAARADAVEHHGWERTVATAIEALPPTVLDLLTAEESA</sequence>
<dbReference type="InterPro" id="IPR050194">
    <property type="entry name" value="Glycosyltransferase_grp1"/>
</dbReference>
<keyword evidence="7" id="KW-1185">Reference proteome</keyword>
<feature type="region of interest" description="Disordered" evidence="4">
    <location>
        <begin position="1"/>
        <end position="39"/>
    </location>
</feature>
<evidence type="ECO:0000313" key="6">
    <source>
        <dbReference type="EMBL" id="GMA33455.1"/>
    </source>
</evidence>
<dbReference type="GO" id="GO:1901137">
    <property type="term" value="P:carbohydrate derivative biosynthetic process"/>
    <property type="evidence" value="ECO:0007669"/>
    <property type="project" value="UniProtKB-ARBA"/>
</dbReference>
<dbReference type="Gene3D" id="3.40.50.2000">
    <property type="entry name" value="Glycogen Phosphorylase B"/>
    <property type="match status" value="2"/>
</dbReference>
<evidence type="ECO:0000256" key="3">
    <source>
        <dbReference type="ARBA" id="ARBA00022679"/>
    </source>
</evidence>
<reference evidence="6" key="2">
    <citation type="submission" date="2023-02" db="EMBL/GenBank/DDBJ databases">
        <authorList>
            <person name="Sun Q."/>
            <person name="Mori K."/>
        </authorList>
    </citation>
    <scope>NUCLEOTIDE SEQUENCE</scope>
    <source>
        <strain evidence="6">NBRC 112290</strain>
    </source>
</reference>
<dbReference type="GO" id="GO:0016757">
    <property type="term" value="F:glycosyltransferase activity"/>
    <property type="evidence" value="ECO:0007669"/>
    <property type="project" value="UniProtKB-KW"/>
</dbReference>
<dbReference type="CDD" id="cd03801">
    <property type="entry name" value="GT4_PimA-like"/>
    <property type="match status" value="1"/>
</dbReference>
<organism evidence="6 7">
    <name type="scientific">Litorihabitans aurantiacus</name>
    <dbReference type="NCBI Taxonomy" id="1930061"/>
    <lineage>
        <taxon>Bacteria</taxon>
        <taxon>Bacillati</taxon>
        <taxon>Actinomycetota</taxon>
        <taxon>Actinomycetes</taxon>
        <taxon>Micrococcales</taxon>
        <taxon>Beutenbergiaceae</taxon>
        <taxon>Litorihabitans</taxon>
    </lineage>
</organism>
<keyword evidence="2" id="KW-0328">Glycosyltransferase</keyword>
<protein>
    <recommendedName>
        <fullName evidence="1">D-inositol 3-phosphate glycosyltransferase</fullName>
    </recommendedName>
</protein>
<dbReference type="PANTHER" id="PTHR45947:SF3">
    <property type="entry name" value="SULFOQUINOVOSYL TRANSFERASE SQD2"/>
    <property type="match status" value="1"/>
</dbReference>
<feature type="compositionally biased region" description="Basic and acidic residues" evidence="4">
    <location>
        <begin position="1"/>
        <end position="10"/>
    </location>
</feature>
<dbReference type="AlphaFoldDB" id="A0AA37XJB3"/>
<dbReference type="SUPFAM" id="SSF53756">
    <property type="entry name" value="UDP-Glycosyltransferase/glycogen phosphorylase"/>
    <property type="match status" value="1"/>
</dbReference>
<accession>A0AA37XJB3</accession>
<name>A0AA37XJB3_9MICO</name>
<keyword evidence="3 6" id="KW-0808">Transferase</keyword>
<reference evidence="6" key="1">
    <citation type="journal article" date="2014" name="Int. J. Syst. Evol. Microbiol.">
        <title>Complete genome sequence of Corynebacterium casei LMG S-19264T (=DSM 44701T), isolated from a smear-ripened cheese.</title>
        <authorList>
            <consortium name="US DOE Joint Genome Institute (JGI-PGF)"/>
            <person name="Walter F."/>
            <person name="Albersmeier A."/>
            <person name="Kalinowski J."/>
            <person name="Ruckert C."/>
        </authorList>
    </citation>
    <scope>NUCLEOTIDE SEQUENCE</scope>
    <source>
        <strain evidence="6">NBRC 112290</strain>
    </source>
</reference>
<dbReference type="Pfam" id="PF13439">
    <property type="entry name" value="Glyco_transf_4"/>
    <property type="match status" value="1"/>
</dbReference>
<dbReference type="PANTHER" id="PTHR45947">
    <property type="entry name" value="SULFOQUINOVOSYL TRANSFERASE SQD2"/>
    <property type="match status" value="1"/>
</dbReference>
<dbReference type="InterPro" id="IPR028098">
    <property type="entry name" value="Glyco_trans_4-like_N"/>
</dbReference>
<evidence type="ECO:0000256" key="2">
    <source>
        <dbReference type="ARBA" id="ARBA00022676"/>
    </source>
</evidence>
<comment type="caution">
    <text evidence="6">The sequence shown here is derived from an EMBL/GenBank/DDBJ whole genome shotgun (WGS) entry which is preliminary data.</text>
</comment>
<feature type="domain" description="Glycosyltransferase subfamily 4-like N-terminal" evidence="5">
    <location>
        <begin position="80"/>
        <end position="248"/>
    </location>
</feature>
<evidence type="ECO:0000259" key="5">
    <source>
        <dbReference type="Pfam" id="PF13439"/>
    </source>
</evidence>
<proteinExistence type="predicted"/>
<evidence type="ECO:0000256" key="4">
    <source>
        <dbReference type="SAM" id="MobiDB-lite"/>
    </source>
</evidence>
<dbReference type="Proteomes" id="UP001157161">
    <property type="component" value="Unassembled WGS sequence"/>
</dbReference>